<comment type="caution">
    <text evidence="1">The sequence shown here is derived from an EMBL/GenBank/DDBJ whole genome shotgun (WGS) entry which is preliminary data.</text>
</comment>
<reference evidence="1 2" key="1">
    <citation type="journal article" date="2018" name="Sci. Rep.">
        <title>Comparative analysis of the Pocillopora damicornis genome highlights role of immune system in coral evolution.</title>
        <authorList>
            <person name="Cunning R."/>
            <person name="Bay R.A."/>
            <person name="Gillette P."/>
            <person name="Baker A.C."/>
            <person name="Traylor-Knowles N."/>
        </authorList>
    </citation>
    <scope>NUCLEOTIDE SEQUENCE [LARGE SCALE GENOMIC DNA]</scope>
    <source>
        <strain evidence="1">RSMAS</strain>
        <tissue evidence="1">Whole animal</tissue>
    </source>
</reference>
<organism evidence="1 2">
    <name type="scientific">Pocillopora damicornis</name>
    <name type="common">Cauliflower coral</name>
    <name type="synonym">Millepora damicornis</name>
    <dbReference type="NCBI Taxonomy" id="46731"/>
    <lineage>
        <taxon>Eukaryota</taxon>
        <taxon>Metazoa</taxon>
        <taxon>Cnidaria</taxon>
        <taxon>Anthozoa</taxon>
        <taxon>Hexacorallia</taxon>
        <taxon>Scleractinia</taxon>
        <taxon>Astrocoeniina</taxon>
        <taxon>Pocilloporidae</taxon>
        <taxon>Pocillopora</taxon>
    </lineage>
</organism>
<keyword evidence="2" id="KW-1185">Reference proteome</keyword>
<proteinExistence type="predicted"/>
<evidence type="ECO:0000313" key="2">
    <source>
        <dbReference type="Proteomes" id="UP000275408"/>
    </source>
</evidence>
<name>A0A3M6UX12_POCDA</name>
<evidence type="ECO:0000313" key="1">
    <source>
        <dbReference type="EMBL" id="RMX58195.1"/>
    </source>
</evidence>
<sequence length="146" mass="16654">MPENVKLPPLLCMTVNKAHPSRSEYRFSFTPKVKLVQPHIKLASSFMYRRPPEYVRGQPRLSFQPGYVPAARSGGLGDYVFLHSNAFYNGTKEERTYFTVRPDWVSERMPKTGKVCVFYYYSSELHAAAAVDESSIYSAQSESKKA</sequence>
<dbReference type="Proteomes" id="UP000275408">
    <property type="component" value="Unassembled WGS sequence"/>
</dbReference>
<protein>
    <submittedName>
        <fullName evidence="1">Uncharacterized protein</fullName>
    </submittedName>
</protein>
<accession>A0A3M6UX12</accession>
<dbReference type="EMBL" id="RCHS01000537">
    <property type="protein sequence ID" value="RMX58195.1"/>
    <property type="molecule type" value="Genomic_DNA"/>
</dbReference>
<dbReference type="AlphaFoldDB" id="A0A3M6UX12"/>
<gene>
    <name evidence="1" type="ORF">pdam_00000225</name>
</gene>